<evidence type="ECO:0008006" key="4">
    <source>
        <dbReference type="Google" id="ProtNLM"/>
    </source>
</evidence>
<gene>
    <name evidence="2" type="ORF">SAMN04488544_3503</name>
</gene>
<reference evidence="3" key="1">
    <citation type="submission" date="2016-10" db="EMBL/GenBank/DDBJ databases">
        <authorList>
            <person name="Varghese N."/>
            <person name="Submissions S."/>
        </authorList>
    </citation>
    <scope>NUCLEOTIDE SEQUENCE [LARGE SCALE GENOMIC DNA]</scope>
    <source>
        <strain evidence="3">DSM 21743</strain>
    </source>
</reference>
<dbReference type="RefSeq" id="WP_091077305.1">
    <property type="nucleotide sequence ID" value="NZ_LT629799.1"/>
</dbReference>
<proteinExistence type="predicted"/>
<organism evidence="2 3">
    <name type="scientific">Microlunatus sagamiharensis</name>
    <dbReference type="NCBI Taxonomy" id="546874"/>
    <lineage>
        <taxon>Bacteria</taxon>
        <taxon>Bacillati</taxon>
        <taxon>Actinomycetota</taxon>
        <taxon>Actinomycetes</taxon>
        <taxon>Propionibacteriales</taxon>
        <taxon>Propionibacteriaceae</taxon>
        <taxon>Microlunatus</taxon>
    </lineage>
</organism>
<keyword evidence="1" id="KW-1133">Transmembrane helix</keyword>
<protein>
    <recommendedName>
        <fullName evidence="4">FtsX-like permease family protein</fullName>
    </recommendedName>
</protein>
<name>A0A1H2N7Z1_9ACTN</name>
<accession>A0A1H2N7Z1</accession>
<feature type="transmembrane region" description="Helical" evidence="1">
    <location>
        <begin position="62"/>
        <end position="84"/>
    </location>
</feature>
<dbReference type="AlphaFoldDB" id="A0A1H2N7Z1"/>
<evidence type="ECO:0000256" key="1">
    <source>
        <dbReference type="SAM" id="Phobius"/>
    </source>
</evidence>
<feature type="transmembrane region" description="Helical" evidence="1">
    <location>
        <begin position="21"/>
        <end position="50"/>
    </location>
</feature>
<dbReference type="Proteomes" id="UP000198825">
    <property type="component" value="Chromosome I"/>
</dbReference>
<dbReference type="EMBL" id="LT629799">
    <property type="protein sequence ID" value="SDV01590.1"/>
    <property type="molecule type" value="Genomic_DNA"/>
</dbReference>
<keyword evidence="1" id="KW-0812">Transmembrane</keyword>
<keyword evidence="1" id="KW-0472">Membrane</keyword>
<evidence type="ECO:0000313" key="2">
    <source>
        <dbReference type="EMBL" id="SDV01590.1"/>
    </source>
</evidence>
<dbReference type="STRING" id="546874.SAMN04488544_3503"/>
<sequence>MTTTTSPRTPVPARRLQVLSTCWLPGAVLSGLVALGALGLAASGLVGILGEGEPGRPLTADVVGLVVGAPAAVVLGMITWRLAVDVPRDLRAWRSALDERREVQGG</sequence>
<keyword evidence="3" id="KW-1185">Reference proteome</keyword>
<evidence type="ECO:0000313" key="3">
    <source>
        <dbReference type="Proteomes" id="UP000198825"/>
    </source>
</evidence>